<evidence type="ECO:0000256" key="1">
    <source>
        <dbReference type="SAM" id="Phobius"/>
    </source>
</evidence>
<name>A0A7J7H192_CAMSI</name>
<sequence length="194" mass="21598">MTKLKILQPINQTLLYYSPNRPNPQLLGCPLRIQTNHQSSLSPLPRPHRPFPLPLPLLFLSHHLLNFPNHSLLIPTQTHLNPLLTPNPTKISDYCLQTLALPLIFTLFVSIFSLCAIGTITYSTYHGFYGRPVKLASAIKSLFYSFVPLAITTIVSQNVVIIMAVALVQSKIGLDSAVRPVGAHYGSRFDNPNH</sequence>
<feature type="transmembrane region" description="Helical" evidence="1">
    <location>
        <begin position="99"/>
        <end position="122"/>
    </location>
</feature>
<protein>
    <submittedName>
        <fullName evidence="2">Uncharacterized protein</fullName>
    </submittedName>
</protein>
<evidence type="ECO:0000313" key="3">
    <source>
        <dbReference type="Proteomes" id="UP000593564"/>
    </source>
</evidence>
<feature type="transmembrane region" description="Helical" evidence="1">
    <location>
        <begin position="142"/>
        <end position="168"/>
    </location>
</feature>
<proteinExistence type="predicted"/>
<dbReference type="Proteomes" id="UP000593564">
    <property type="component" value="Unassembled WGS sequence"/>
</dbReference>
<dbReference type="AlphaFoldDB" id="A0A7J7H192"/>
<reference evidence="3" key="1">
    <citation type="journal article" date="2020" name="Nat. Commun.">
        <title>Genome assembly of wild tea tree DASZ reveals pedigree and selection history of tea varieties.</title>
        <authorList>
            <person name="Zhang W."/>
            <person name="Zhang Y."/>
            <person name="Qiu H."/>
            <person name="Guo Y."/>
            <person name="Wan H."/>
            <person name="Zhang X."/>
            <person name="Scossa F."/>
            <person name="Alseekh S."/>
            <person name="Zhang Q."/>
            <person name="Wang P."/>
            <person name="Xu L."/>
            <person name="Schmidt M.H."/>
            <person name="Jia X."/>
            <person name="Li D."/>
            <person name="Zhu A."/>
            <person name="Guo F."/>
            <person name="Chen W."/>
            <person name="Ni D."/>
            <person name="Usadel B."/>
            <person name="Fernie A.R."/>
            <person name="Wen W."/>
        </authorList>
    </citation>
    <scope>NUCLEOTIDE SEQUENCE [LARGE SCALE GENOMIC DNA]</scope>
    <source>
        <strain evidence="3">cv. G240</strain>
    </source>
</reference>
<dbReference type="EMBL" id="JACBKZ010000007">
    <property type="protein sequence ID" value="KAF5945486.1"/>
    <property type="molecule type" value="Genomic_DNA"/>
</dbReference>
<keyword evidence="1" id="KW-1133">Transmembrane helix</keyword>
<organism evidence="2 3">
    <name type="scientific">Camellia sinensis</name>
    <name type="common">Tea plant</name>
    <name type="synonym">Thea sinensis</name>
    <dbReference type="NCBI Taxonomy" id="4442"/>
    <lineage>
        <taxon>Eukaryota</taxon>
        <taxon>Viridiplantae</taxon>
        <taxon>Streptophyta</taxon>
        <taxon>Embryophyta</taxon>
        <taxon>Tracheophyta</taxon>
        <taxon>Spermatophyta</taxon>
        <taxon>Magnoliopsida</taxon>
        <taxon>eudicotyledons</taxon>
        <taxon>Gunneridae</taxon>
        <taxon>Pentapetalae</taxon>
        <taxon>asterids</taxon>
        <taxon>Ericales</taxon>
        <taxon>Theaceae</taxon>
        <taxon>Camellia</taxon>
    </lineage>
</organism>
<keyword evidence="1" id="KW-0812">Transmembrane</keyword>
<dbReference type="PANTHER" id="PTHR33133">
    <property type="entry name" value="OS08G0107100 PROTEIN-RELATED"/>
    <property type="match status" value="1"/>
</dbReference>
<comment type="caution">
    <text evidence="2">The sequence shown here is derived from an EMBL/GenBank/DDBJ whole genome shotgun (WGS) entry which is preliminary data.</text>
</comment>
<keyword evidence="3" id="KW-1185">Reference proteome</keyword>
<keyword evidence="1" id="KW-0472">Membrane</keyword>
<reference evidence="2 3" key="2">
    <citation type="submission" date="2020-07" db="EMBL/GenBank/DDBJ databases">
        <title>Genome assembly of wild tea tree DASZ reveals pedigree and selection history of tea varieties.</title>
        <authorList>
            <person name="Zhang W."/>
        </authorList>
    </citation>
    <scope>NUCLEOTIDE SEQUENCE [LARGE SCALE GENOMIC DNA]</scope>
    <source>
        <strain evidence="3">cv. G240</strain>
        <tissue evidence="2">Leaf</tissue>
    </source>
</reference>
<evidence type="ECO:0000313" key="2">
    <source>
        <dbReference type="EMBL" id="KAF5945486.1"/>
    </source>
</evidence>
<accession>A0A7J7H192</accession>
<gene>
    <name evidence="2" type="ORF">HYC85_015714</name>
</gene>
<dbReference type="PANTHER" id="PTHR33133:SF7">
    <property type="entry name" value="F26K24.10 PROTEIN-RELATED"/>
    <property type="match status" value="1"/>
</dbReference>